<reference evidence="11 12" key="1">
    <citation type="submission" date="2024-06" db="EMBL/GenBank/DDBJ databases">
        <authorList>
            <person name="Pan Q."/>
            <person name="Wen M."/>
            <person name="Jouanno E."/>
            <person name="Zahm M."/>
            <person name="Klopp C."/>
            <person name="Cabau C."/>
            <person name="Louis A."/>
            <person name="Berthelot C."/>
            <person name="Parey E."/>
            <person name="Roest Crollius H."/>
            <person name="Montfort J."/>
            <person name="Robinson-Rechavi M."/>
            <person name="Bouchez O."/>
            <person name="Lampietro C."/>
            <person name="Lopez Roques C."/>
            <person name="Donnadieu C."/>
            <person name="Postlethwait J."/>
            <person name="Bobe J."/>
            <person name="Verreycken H."/>
            <person name="Guiguen Y."/>
        </authorList>
    </citation>
    <scope>NUCLEOTIDE SEQUENCE [LARGE SCALE GENOMIC DNA]</scope>
    <source>
        <strain evidence="11">Up_M1</strain>
        <tissue evidence="11">Testis</tissue>
    </source>
</reference>
<dbReference type="PANTHER" id="PTHR24388:SF54">
    <property type="entry name" value="PROTEIN ESCARGOT"/>
    <property type="match status" value="1"/>
</dbReference>
<dbReference type="FunFam" id="3.30.160.60:FF:002343">
    <property type="entry name" value="Zinc finger protein 33A"/>
    <property type="match status" value="1"/>
</dbReference>
<evidence type="ECO:0000256" key="7">
    <source>
        <dbReference type="PROSITE-ProRule" id="PRU00042"/>
    </source>
</evidence>
<dbReference type="InterPro" id="IPR036236">
    <property type="entry name" value="Znf_C2H2_sf"/>
</dbReference>
<evidence type="ECO:0000256" key="4">
    <source>
        <dbReference type="ARBA" id="ARBA00022771"/>
    </source>
</evidence>
<keyword evidence="3" id="KW-0677">Repeat</keyword>
<feature type="domain" description="C2H2-type" evidence="9">
    <location>
        <begin position="387"/>
        <end position="409"/>
    </location>
</feature>
<dbReference type="InterPro" id="IPR013087">
    <property type="entry name" value="Znf_C2H2_type"/>
</dbReference>
<keyword evidence="6" id="KW-0539">Nucleus</keyword>
<dbReference type="AlphaFoldDB" id="A0ABD0X816"/>
<dbReference type="Gene3D" id="3.30.160.60">
    <property type="entry name" value="Classic Zinc Finger"/>
    <property type="match status" value="3"/>
</dbReference>
<dbReference type="SMART" id="SM00614">
    <property type="entry name" value="ZnF_BED"/>
    <property type="match status" value="1"/>
</dbReference>
<dbReference type="Proteomes" id="UP001557470">
    <property type="component" value="Unassembled WGS sequence"/>
</dbReference>
<evidence type="ECO:0000256" key="6">
    <source>
        <dbReference type="ARBA" id="ARBA00023242"/>
    </source>
</evidence>
<dbReference type="PANTHER" id="PTHR24388">
    <property type="entry name" value="ZINC FINGER PROTEIN"/>
    <property type="match status" value="1"/>
</dbReference>
<evidence type="ECO:0000259" key="10">
    <source>
        <dbReference type="PROSITE" id="PS50808"/>
    </source>
</evidence>
<dbReference type="PROSITE" id="PS50808">
    <property type="entry name" value="ZF_BED"/>
    <property type="match status" value="1"/>
</dbReference>
<feature type="region of interest" description="Disordered" evidence="8">
    <location>
        <begin position="338"/>
        <end position="357"/>
    </location>
</feature>
<evidence type="ECO:0000256" key="5">
    <source>
        <dbReference type="ARBA" id="ARBA00022833"/>
    </source>
</evidence>
<dbReference type="GO" id="GO:0008270">
    <property type="term" value="F:zinc ion binding"/>
    <property type="evidence" value="ECO:0007669"/>
    <property type="project" value="UniProtKB-KW"/>
</dbReference>
<evidence type="ECO:0000256" key="8">
    <source>
        <dbReference type="SAM" id="MobiDB-lite"/>
    </source>
</evidence>
<evidence type="ECO:0000256" key="3">
    <source>
        <dbReference type="ARBA" id="ARBA00022737"/>
    </source>
</evidence>
<dbReference type="EMBL" id="JAGEUA010000002">
    <property type="protein sequence ID" value="KAL1005129.1"/>
    <property type="molecule type" value="Genomic_DNA"/>
</dbReference>
<evidence type="ECO:0000256" key="2">
    <source>
        <dbReference type="ARBA" id="ARBA00022723"/>
    </source>
</evidence>
<keyword evidence="4 7" id="KW-0863">Zinc-finger</keyword>
<comment type="caution">
    <text evidence="11">The sequence shown here is derived from an EMBL/GenBank/DDBJ whole genome shotgun (WGS) entry which is preliminary data.</text>
</comment>
<evidence type="ECO:0000256" key="1">
    <source>
        <dbReference type="ARBA" id="ARBA00004123"/>
    </source>
</evidence>
<sequence>MENNKYTTEAQFLTQKLKCGEFKIVKNMARVKSDVWDDFGVIVDAEKQHVDGFVACKLCKRVFTYQSKRTGTSSLKKHIERCMNATVGTPVKRCPNLIDAGGCVTGSPGGEPASKRKMCDVPPGTTDISALYRSEVIGPQCTAADSSHGDETDVTETDANESNYSYRLLPPTNTNYRDPNYRYRLLKMEVVECWQTPHLNIIIKEEVEEEEEDECAFMVKVGGEAHQGNVHVLKEEEDEYDDDEEPCAVVVKQEEEEEAIGGFSFLDGNSNQWPASVRRSYTSEPSEHQQKSQHALLYCPDCGKSFVSLGMLTSHSRIHKRRLNALGAAEEQSHDCPDCSSALTSKEQPSDGPQAERSYHCSQCCRRFLRLQHLKDHEMTHTGEKPYSCPACGKGFAWQVSLRRHKRAHCTGGRGIIEVQVE</sequence>
<dbReference type="InterPro" id="IPR050527">
    <property type="entry name" value="Snail/Krueppel_Znf"/>
</dbReference>
<dbReference type="SMART" id="SM00355">
    <property type="entry name" value="ZnF_C2H2"/>
    <property type="match status" value="3"/>
</dbReference>
<evidence type="ECO:0000313" key="11">
    <source>
        <dbReference type="EMBL" id="KAL1005129.1"/>
    </source>
</evidence>
<dbReference type="PROSITE" id="PS00028">
    <property type="entry name" value="ZINC_FINGER_C2H2_1"/>
    <property type="match status" value="3"/>
</dbReference>
<dbReference type="Pfam" id="PF00096">
    <property type="entry name" value="zf-C2H2"/>
    <property type="match status" value="1"/>
</dbReference>
<feature type="domain" description="C2H2-type" evidence="9">
    <location>
        <begin position="297"/>
        <end position="319"/>
    </location>
</feature>
<feature type="domain" description="C2H2-type" evidence="9">
    <location>
        <begin position="359"/>
        <end position="386"/>
    </location>
</feature>
<evidence type="ECO:0000259" key="9">
    <source>
        <dbReference type="PROSITE" id="PS50157"/>
    </source>
</evidence>
<dbReference type="Pfam" id="PF02892">
    <property type="entry name" value="zf-BED"/>
    <property type="match status" value="1"/>
</dbReference>
<proteinExistence type="predicted"/>
<organism evidence="11 12">
    <name type="scientific">Umbra pygmaea</name>
    <name type="common">Eastern mudminnow</name>
    <dbReference type="NCBI Taxonomy" id="75934"/>
    <lineage>
        <taxon>Eukaryota</taxon>
        <taxon>Metazoa</taxon>
        <taxon>Chordata</taxon>
        <taxon>Craniata</taxon>
        <taxon>Vertebrata</taxon>
        <taxon>Euteleostomi</taxon>
        <taxon>Actinopterygii</taxon>
        <taxon>Neopterygii</taxon>
        <taxon>Teleostei</taxon>
        <taxon>Protacanthopterygii</taxon>
        <taxon>Esociformes</taxon>
        <taxon>Umbridae</taxon>
        <taxon>Umbra</taxon>
    </lineage>
</organism>
<evidence type="ECO:0000313" key="12">
    <source>
        <dbReference type="Proteomes" id="UP001557470"/>
    </source>
</evidence>
<feature type="domain" description="BED-type" evidence="10">
    <location>
        <begin position="30"/>
        <end position="101"/>
    </location>
</feature>
<dbReference type="InterPro" id="IPR003656">
    <property type="entry name" value="Znf_BED"/>
</dbReference>
<name>A0ABD0X816_UMBPY</name>
<dbReference type="GO" id="GO:0005634">
    <property type="term" value="C:nucleus"/>
    <property type="evidence" value="ECO:0007669"/>
    <property type="project" value="UniProtKB-SubCell"/>
</dbReference>
<keyword evidence="12" id="KW-1185">Reference proteome</keyword>
<comment type="subcellular location">
    <subcellularLocation>
        <location evidence="1">Nucleus</location>
    </subcellularLocation>
</comment>
<dbReference type="PROSITE" id="PS50157">
    <property type="entry name" value="ZINC_FINGER_C2H2_2"/>
    <property type="match status" value="3"/>
</dbReference>
<keyword evidence="2" id="KW-0479">Metal-binding</keyword>
<keyword evidence="5" id="KW-0862">Zinc</keyword>
<protein>
    <submittedName>
        <fullName evidence="11">Uncharacterized protein</fullName>
    </submittedName>
</protein>
<accession>A0ABD0X816</accession>
<gene>
    <name evidence="11" type="ORF">UPYG_G00054910</name>
</gene>
<dbReference type="SUPFAM" id="SSF57667">
    <property type="entry name" value="beta-beta-alpha zinc fingers"/>
    <property type="match status" value="3"/>
</dbReference>